<dbReference type="EMBL" id="ML993591">
    <property type="protein sequence ID" value="KAF2168232.1"/>
    <property type="molecule type" value="Genomic_DNA"/>
</dbReference>
<protein>
    <submittedName>
        <fullName evidence="1">Uncharacterized protein</fullName>
    </submittedName>
</protein>
<reference evidence="1" key="1">
    <citation type="journal article" date="2020" name="Stud. Mycol.">
        <title>101 Dothideomycetes genomes: a test case for predicting lifestyles and emergence of pathogens.</title>
        <authorList>
            <person name="Haridas S."/>
            <person name="Albert R."/>
            <person name="Binder M."/>
            <person name="Bloem J."/>
            <person name="Labutti K."/>
            <person name="Salamov A."/>
            <person name="Andreopoulos B."/>
            <person name="Baker S."/>
            <person name="Barry K."/>
            <person name="Bills G."/>
            <person name="Bluhm B."/>
            <person name="Cannon C."/>
            <person name="Castanera R."/>
            <person name="Culley D."/>
            <person name="Daum C."/>
            <person name="Ezra D."/>
            <person name="Gonzalez J."/>
            <person name="Henrissat B."/>
            <person name="Kuo A."/>
            <person name="Liang C."/>
            <person name="Lipzen A."/>
            <person name="Lutzoni F."/>
            <person name="Magnuson J."/>
            <person name="Mondo S."/>
            <person name="Nolan M."/>
            <person name="Ohm R."/>
            <person name="Pangilinan J."/>
            <person name="Park H.-J."/>
            <person name="Ramirez L."/>
            <person name="Alfaro M."/>
            <person name="Sun H."/>
            <person name="Tritt A."/>
            <person name="Yoshinaga Y."/>
            <person name="Zwiers L.-H."/>
            <person name="Turgeon B."/>
            <person name="Goodwin S."/>
            <person name="Spatafora J."/>
            <person name="Crous P."/>
            <person name="Grigoriev I."/>
        </authorList>
    </citation>
    <scope>NUCLEOTIDE SEQUENCE</scope>
    <source>
        <strain evidence="1">ATCC 36951</strain>
    </source>
</reference>
<keyword evidence="2" id="KW-1185">Reference proteome</keyword>
<accession>A0A6A6CQY2</accession>
<dbReference type="GeneID" id="54565669"/>
<organism evidence="1 2">
    <name type="scientific">Zasmidium cellare ATCC 36951</name>
    <dbReference type="NCBI Taxonomy" id="1080233"/>
    <lineage>
        <taxon>Eukaryota</taxon>
        <taxon>Fungi</taxon>
        <taxon>Dikarya</taxon>
        <taxon>Ascomycota</taxon>
        <taxon>Pezizomycotina</taxon>
        <taxon>Dothideomycetes</taxon>
        <taxon>Dothideomycetidae</taxon>
        <taxon>Mycosphaerellales</taxon>
        <taxon>Mycosphaerellaceae</taxon>
        <taxon>Zasmidium</taxon>
    </lineage>
</organism>
<dbReference type="Proteomes" id="UP000799537">
    <property type="component" value="Unassembled WGS sequence"/>
</dbReference>
<evidence type="ECO:0000313" key="2">
    <source>
        <dbReference type="Proteomes" id="UP000799537"/>
    </source>
</evidence>
<sequence length="152" mass="17071">MISQSINSTGAGRQKVWDATVILRSLLRVCQPVCSSLASSGRGVHDRERPSVRRRRDAWSVAQRGIWLELRTPRFIGRVRWWSSQMHQAGDDDDDDTMSSIRALCQESAAIIACLALSRLLLPVEPATAKMCAKKRHPGRMTTMRMLLLVCP</sequence>
<dbReference type="RefSeq" id="XP_033669121.1">
    <property type="nucleotide sequence ID" value="XM_033812397.1"/>
</dbReference>
<proteinExistence type="predicted"/>
<name>A0A6A6CQY2_ZASCE</name>
<dbReference type="AlphaFoldDB" id="A0A6A6CQY2"/>
<evidence type="ECO:0000313" key="1">
    <source>
        <dbReference type="EMBL" id="KAF2168232.1"/>
    </source>
</evidence>
<gene>
    <name evidence="1" type="ORF">M409DRAFT_53529</name>
</gene>